<dbReference type="Proteomes" id="UP000323732">
    <property type="component" value="Unassembled WGS sequence"/>
</dbReference>
<sequence length="100" mass="11066">MFNSEKRIQLPAGSSRRAENPHERSEERLSAAPRKAKCLERKSTAPLTSKNDGNLNNIPAVFDDGKPSSFLCRKTFISAHGSTKEKSRSKVLAYCKELSG</sequence>
<accession>A0A5D4SVN3</accession>
<dbReference type="EMBL" id="VTES01000001">
    <property type="protein sequence ID" value="TYS66711.1"/>
    <property type="molecule type" value="Genomic_DNA"/>
</dbReference>
<gene>
    <name evidence="2" type="ORF">FZD47_04345</name>
</gene>
<organism evidence="2 3">
    <name type="scientific">Bacillus infantis</name>
    <dbReference type="NCBI Taxonomy" id="324767"/>
    <lineage>
        <taxon>Bacteria</taxon>
        <taxon>Bacillati</taxon>
        <taxon>Bacillota</taxon>
        <taxon>Bacilli</taxon>
        <taxon>Bacillales</taxon>
        <taxon>Bacillaceae</taxon>
        <taxon>Bacillus</taxon>
    </lineage>
</organism>
<proteinExistence type="predicted"/>
<evidence type="ECO:0000313" key="2">
    <source>
        <dbReference type="EMBL" id="TYS66711.1"/>
    </source>
</evidence>
<feature type="compositionally biased region" description="Basic and acidic residues" evidence="1">
    <location>
        <begin position="16"/>
        <end position="29"/>
    </location>
</feature>
<reference evidence="2 3" key="1">
    <citation type="submission" date="2019-08" db="EMBL/GenBank/DDBJ databases">
        <title>Bacillus genomes from the desert of Cuatro Cienegas, Coahuila.</title>
        <authorList>
            <person name="Olmedo-Alvarez G."/>
        </authorList>
    </citation>
    <scope>NUCLEOTIDE SEQUENCE [LARGE SCALE GENOMIC DNA]</scope>
    <source>
        <strain evidence="2 3">CH37_1T</strain>
    </source>
</reference>
<protein>
    <submittedName>
        <fullName evidence="2">Uncharacterized protein</fullName>
    </submittedName>
</protein>
<feature type="region of interest" description="Disordered" evidence="1">
    <location>
        <begin position="1"/>
        <end position="36"/>
    </location>
</feature>
<comment type="caution">
    <text evidence="2">The sequence shown here is derived from an EMBL/GenBank/DDBJ whole genome shotgun (WGS) entry which is preliminary data.</text>
</comment>
<name>A0A5D4SVN3_9BACI</name>
<evidence type="ECO:0000313" key="3">
    <source>
        <dbReference type="Proteomes" id="UP000323732"/>
    </source>
</evidence>
<evidence type="ECO:0000256" key="1">
    <source>
        <dbReference type="SAM" id="MobiDB-lite"/>
    </source>
</evidence>
<dbReference type="AlphaFoldDB" id="A0A5D4SVN3"/>